<gene>
    <name evidence="3" type="ORF">MGAL_10B025125</name>
</gene>
<dbReference type="EMBL" id="UYJE01006459">
    <property type="protein sequence ID" value="VDI46200.1"/>
    <property type="molecule type" value="Genomic_DNA"/>
</dbReference>
<evidence type="ECO:0000313" key="3">
    <source>
        <dbReference type="EMBL" id="VDI46200.1"/>
    </source>
</evidence>
<dbReference type="Gene3D" id="3.30.70.270">
    <property type="match status" value="2"/>
</dbReference>
<dbReference type="OrthoDB" id="9893755at2759"/>
<dbReference type="FunFam" id="3.30.70.270:FF:000003">
    <property type="entry name" value="Transposon Ty3-G Gag-Pol polyprotein"/>
    <property type="match status" value="1"/>
</dbReference>
<keyword evidence="4" id="KW-1185">Reference proteome</keyword>
<proteinExistence type="predicted"/>
<dbReference type="InterPro" id="IPR043502">
    <property type="entry name" value="DNA/RNA_pol_sf"/>
</dbReference>
<dbReference type="CDD" id="cd09274">
    <property type="entry name" value="RNase_HI_RT_Ty3"/>
    <property type="match status" value="1"/>
</dbReference>
<evidence type="ECO:0000313" key="4">
    <source>
        <dbReference type="Proteomes" id="UP000596742"/>
    </source>
</evidence>
<name>A0A8B6F819_MYTGA</name>
<dbReference type="SUPFAM" id="SSF56672">
    <property type="entry name" value="DNA/RNA polymerases"/>
    <property type="match status" value="1"/>
</dbReference>
<keyword evidence="1" id="KW-0511">Multifunctional enzyme</keyword>
<evidence type="ECO:0000259" key="2">
    <source>
        <dbReference type="PROSITE" id="PS50878"/>
    </source>
</evidence>
<reference evidence="3" key="1">
    <citation type="submission" date="2018-11" db="EMBL/GenBank/DDBJ databases">
        <authorList>
            <person name="Alioto T."/>
            <person name="Alioto T."/>
        </authorList>
    </citation>
    <scope>NUCLEOTIDE SEQUENCE</scope>
</reference>
<evidence type="ECO:0000256" key="1">
    <source>
        <dbReference type="ARBA" id="ARBA00023268"/>
    </source>
</evidence>
<dbReference type="GO" id="GO:0003824">
    <property type="term" value="F:catalytic activity"/>
    <property type="evidence" value="ECO:0007669"/>
    <property type="project" value="UniProtKB-KW"/>
</dbReference>
<dbReference type="Pfam" id="PF00078">
    <property type="entry name" value="RVT_1"/>
    <property type="match status" value="1"/>
</dbReference>
<dbReference type="FunFam" id="3.30.70.270:FF:000020">
    <property type="entry name" value="Transposon Tf2-6 polyprotein-like Protein"/>
    <property type="match status" value="1"/>
</dbReference>
<protein>
    <recommendedName>
        <fullName evidence="2">Reverse transcriptase domain-containing protein</fullName>
    </recommendedName>
</protein>
<comment type="caution">
    <text evidence="3">The sequence shown here is derived from an EMBL/GenBank/DDBJ whole genome shotgun (WGS) entry which is preliminary data.</text>
</comment>
<dbReference type="PANTHER" id="PTHR37984:SF5">
    <property type="entry name" value="PROTEIN NYNRIN-LIKE"/>
    <property type="match status" value="1"/>
</dbReference>
<accession>A0A8B6F819</accession>
<dbReference type="PANTHER" id="PTHR37984">
    <property type="entry name" value="PROTEIN CBG26694"/>
    <property type="match status" value="1"/>
</dbReference>
<dbReference type="PROSITE" id="PS50878">
    <property type="entry name" value="RT_POL"/>
    <property type="match status" value="1"/>
</dbReference>
<feature type="domain" description="Reverse transcriptase" evidence="2">
    <location>
        <begin position="1"/>
        <end position="80"/>
    </location>
</feature>
<organism evidence="3 4">
    <name type="scientific">Mytilus galloprovincialis</name>
    <name type="common">Mediterranean mussel</name>
    <dbReference type="NCBI Taxonomy" id="29158"/>
    <lineage>
        <taxon>Eukaryota</taxon>
        <taxon>Metazoa</taxon>
        <taxon>Spiralia</taxon>
        <taxon>Lophotrochozoa</taxon>
        <taxon>Mollusca</taxon>
        <taxon>Bivalvia</taxon>
        <taxon>Autobranchia</taxon>
        <taxon>Pteriomorphia</taxon>
        <taxon>Mytilida</taxon>
        <taxon>Mytiloidea</taxon>
        <taxon>Mytilidae</taxon>
        <taxon>Mytilinae</taxon>
        <taxon>Mytilus</taxon>
    </lineage>
</organism>
<dbReference type="InterPro" id="IPR050951">
    <property type="entry name" value="Retrovirus_Pol_polyprotein"/>
</dbReference>
<dbReference type="InterPro" id="IPR041577">
    <property type="entry name" value="RT_RNaseH_2"/>
</dbReference>
<dbReference type="InterPro" id="IPR043128">
    <property type="entry name" value="Rev_trsase/Diguanyl_cyclase"/>
</dbReference>
<dbReference type="CDD" id="cd01647">
    <property type="entry name" value="RT_LTR"/>
    <property type="match status" value="1"/>
</dbReference>
<dbReference type="Proteomes" id="UP000596742">
    <property type="component" value="Unassembled WGS sequence"/>
</dbReference>
<dbReference type="AlphaFoldDB" id="A0A8B6F819"/>
<sequence length="524" mass="60074">MGLSSSPASFQLLMDKVLKGLTFKSCLCYLDDILIASETFDQHIEDLRNVFQRLSNAGLKLGPKKCTFAQNSCIYLGHKISNKGIEPPPDRVQAIVDYPIPKNVKELRRLVGLFNWFRKYIKNFSAEMEPLTRLLKKYERFSWTDEQQRAFQNVKSLLLDSPILAFPNFNLPFRLAVDSCCKGIGYVLYQKMSETDEIRVIRFGSKALSKWQKSYGPTKLELLGMVTAVLECSSYLRTQPFVIECDHQALKPLFSNQLKGAIYERWIAILQQYNFEIQYKPAREMQVPDALSRCTQETNNAFESPDEQDPYFPYEPENTGQIIVPGGIQLTTLLHDSDTSDSKNLQLNNICLPAPVPMYTVDNSVPRKNVLLQAQNEYDADTEDIDQQFARVAKKRKPRKTIQLYPRKKYNVVKKSEPLNKLTDCDSKHTQISISDQLNQFEKVYQQITQSTNLPKSDQIFDQSTDSATSQCDATFFNQSTESSQNEEPDKIFNQSTASDNVQDSDKIFEQTTDVNETQVTYIK</sequence>
<dbReference type="Pfam" id="PF17919">
    <property type="entry name" value="RT_RNaseH_2"/>
    <property type="match status" value="1"/>
</dbReference>
<dbReference type="InterPro" id="IPR000477">
    <property type="entry name" value="RT_dom"/>
</dbReference>